<sequence length="229" mass="23672">MTWRTLLTAWTTGCCVAIAAPALSKALVVRSAGPSANAYPPGKALPDSAKISLKPGDSVTILGPNATKTLRGPGTFPASSSSAEGLAMAAARRTRFGAMRSGDLALNPSPWNLDISQSGTICIAKGSPLKMWRPSSEDAAKLIITLSSGKATTVNWPAGKSTIDWPAALPISEGVDYQLALKDGPSPESVRFSLMPALPSDAVDTAEALIQRGCQNQLDVLVAELGDGE</sequence>
<feature type="chain" id="PRO_5046247877" description="DUF4384 domain-containing protein" evidence="1">
    <location>
        <begin position="20"/>
        <end position="229"/>
    </location>
</feature>
<organism evidence="2 3">
    <name type="scientific">Sphingomonas sediminicola</name>
    <dbReference type="NCBI Taxonomy" id="386874"/>
    <lineage>
        <taxon>Bacteria</taxon>
        <taxon>Pseudomonadati</taxon>
        <taxon>Pseudomonadota</taxon>
        <taxon>Alphaproteobacteria</taxon>
        <taxon>Sphingomonadales</taxon>
        <taxon>Sphingomonadaceae</taxon>
        <taxon>Sphingomonas</taxon>
    </lineage>
</organism>
<keyword evidence="1" id="KW-0732">Signal</keyword>
<evidence type="ECO:0000256" key="1">
    <source>
        <dbReference type="SAM" id="SignalP"/>
    </source>
</evidence>
<accession>A0ABX6T9J7</accession>
<evidence type="ECO:0008006" key="4">
    <source>
        <dbReference type="Google" id="ProtNLM"/>
    </source>
</evidence>
<gene>
    <name evidence="2" type="ORF">H9L14_05195</name>
</gene>
<evidence type="ECO:0000313" key="3">
    <source>
        <dbReference type="Proteomes" id="UP000516105"/>
    </source>
</evidence>
<dbReference type="EMBL" id="CP060782">
    <property type="protein sequence ID" value="QNP46532.1"/>
    <property type="molecule type" value="Genomic_DNA"/>
</dbReference>
<proteinExistence type="predicted"/>
<keyword evidence="3" id="KW-1185">Reference proteome</keyword>
<dbReference type="Proteomes" id="UP000516105">
    <property type="component" value="Chromosome"/>
</dbReference>
<dbReference type="RefSeq" id="WP_187709485.1">
    <property type="nucleotide sequence ID" value="NZ_CP060782.1"/>
</dbReference>
<protein>
    <recommendedName>
        <fullName evidence="4">DUF4384 domain-containing protein</fullName>
    </recommendedName>
</protein>
<name>A0ABX6T9J7_9SPHN</name>
<feature type="signal peptide" evidence="1">
    <location>
        <begin position="1"/>
        <end position="19"/>
    </location>
</feature>
<reference evidence="2 3" key="1">
    <citation type="submission" date="2020-08" db="EMBL/GenBank/DDBJ databases">
        <title>Genome sequence of Sphingomonas sediminicola KACC 15039T.</title>
        <authorList>
            <person name="Hyun D.-W."/>
            <person name="Bae J.-W."/>
        </authorList>
    </citation>
    <scope>NUCLEOTIDE SEQUENCE [LARGE SCALE GENOMIC DNA]</scope>
    <source>
        <strain evidence="2 3">KACC 15039</strain>
    </source>
</reference>
<evidence type="ECO:0000313" key="2">
    <source>
        <dbReference type="EMBL" id="QNP46532.1"/>
    </source>
</evidence>